<protein>
    <submittedName>
        <fullName evidence="1">Uncharacterized protein</fullName>
    </submittedName>
</protein>
<proteinExistence type="predicted"/>
<evidence type="ECO:0000313" key="2">
    <source>
        <dbReference type="Proteomes" id="UP001054945"/>
    </source>
</evidence>
<organism evidence="1 2">
    <name type="scientific">Caerostris extrusa</name>
    <name type="common">Bark spider</name>
    <name type="synonym">Caerostris bankana</name>
    <dbReference type="NCBI Taxonomy" id="172846"/>
    <lineage>
        <taxon>Eukaryota</taxon>
        <taxon>Metazoa</taxon>
        <taxon>Ecdysozoa</taxon>
        <taxon>Arthropoda</taxon>
        <taxon>Chelicerata</taxon>
        <taxon>Arachnida</taxon>
        <taxon>Araneae</taxon>
        <taxon>Araneomorphae</taxon>
        <taxon>Entelegynae</taxon>
        <taxon>Araneoidea</taxon>
        <taxon>Araneidae</taxon>
        <taxon>Caerostris</taxon>
    </lineage>
</organism>
<keyword evidence="2" id="KW-1185">Reference proteome</keyword>
<dbReference type="EMBL" id="BPLR01010464">
    <property type="protein sequence ID" value="GIY39434.1"/>
    <property type="molecule type" value="Genomic_DNA"/>
</dbReference>
<gene>
    <name evidence="1" type="primary">HNAJ_LOCUS13337</name>
    <name evidence="1" type="ORF">CEXT_243221</name>
</gene>
<accession>A0AAV4T168</accession>
<reference evidence="1 2" key="1">
    <citation type="submission" date="2021-06" db="EMBL/GenBank/DDBJ databases">
        <title>Caerostris extrusa draft genome.</title>
        <authorList>
            <person name="Kono N."/>
            <person name="Arakawa K."/>
        </authorList>
    </citation>
    <scope>NUCLEOTIDE SEQUENCE [LARGE SCALE GENOMIC DNA]</scope>
</reference>
<name>A0AAV4T168_CAEEX</name>
<evidence type="ECO:0000313" key="1">
    <source>
        <dbReference type="EMBL" id="GIY39434.1"/>
    </source>
</evidence>
<sequence length="98" mass="11479">MEVEDLLSCSTLELIYNLQSSPTYIHYNGSNSTHGLFCLSSDISMYTKRSGIDDPGSRHRQVVASINLPRFREHVRDCFSSWNFKKVDWKRYEELIEE</sequence>
<dbReference type="Proteomes" id="UP001054945">
    <property type="component" value="Unassembled WGS sequence"/>
</dbReference>
<comment type="caution">
    <text evidence="1">The sequence shown here is derived from an EMBL/GenBank/DDBJ whole genome shotgun (WGS) entry which is preliminary data.</text>
</comment>
<dbReference type="AlphaFoldDB" id="A0AAV4T168"/>